<feature type="transmembrane region" description="Helical" evidence="1">
    <location>
        <begin position="148"/>
        <end position="167"/>
    </location>
</feature>
<keyword evidence="1" id="KW-1133">Transmembrane helix</keyword>
<dbReference type="AlphaFoldDB" id="A0A6G0TFE6"/>
<reference evidence="2 3" key="1">
    <citation type="submission" date="2019-08" db="EMBL/GenBank/DDBJ databases">
        <title>The genome of the soybean aphid Biotype 1, its phylome, world population structure and adaptation to the North American continent.</title>
        <authorList>
            <person name="Giordano R."/>
            <person name="Donthu R.K."/>
            <person name="Hernandez A.G."/>
            <person name="Wright C.L."/>
            <person name="Zimin A.V."/>
        </authorList>
    </citation>
    <scope>NUCLEOTIDE SEQUENCE [LARGE SCALE GENOMIC DNA]</scope>
    <source>
        <tissue evidence="2">Whole aphids</tissue>
    </source>
</reference>
<dbReference type="EMBL" id="VYZN01000041">
    <property type="protein sequence ID" value="KAE9531420.1"/>
    <property type="molecule type" value="Genomic_DNA"/>
</dbReference>
<keyword evidence="3" id="KW-1185">Reference proteome</keyword>
<sequence length="173" mass="21250">MYSYNFLITIRRTLYKICNIYDLYFLNNNKYQKLFEVKPLFNAVLKIYGEPYTKFSKLSYKRKTFYDFSTSKLLANFRVFDRFLTKKKQLTRNLVLNFQNFLVIQEFFIDTLKKISQKNRKFQWSINNSKKFLKYNHKKKIDLVENWFCVKIVVFLSFFFLFFSIFLKTVGKC</sequence>
<proteinExistence type="predicted"/>
<name>A0A6G0TFE6_APHGL</name>
<gene>
    <name evidence="2" type="ORF">AGLY_010626</name>
</gene>
<protein>
    <submittedName>
        <fullName evidence="2">Uncharacterized protein</fullName>
    </submittedName>
</protein>
<evidence type="ECO:0000256" key="1">
    <source>
        <dbReference type="SAM" id="Phobius"/>
    </source>
</evidence>
<evidence type="ECO:0000313" key="3">
    <source>
        <dbReference type="Proteomes" id="UP000475862"/>
    </source>
</evidence>
<keyword evidence="1" id="KW-0472">Membrane</keyword>
<accession>A0A6G0TFE6</accession>
<keyword evidence="1" id="KW-0812">Transmembrane</keyword>
<evidence type="ECO:0000313" key="2">
    <source>
        <dbReference type="EMBL" id="KAE9531420.1"/>
    </source>
</evidence>
<comment type="caution">
    <text evidence="2">The sequence shown here is derived from an EMBL/GenBank/DDBJ whole genome shotgun (WGS) entry which is preliminary data.</text>
</comment>
<organism evidence="2 3">
    <name type="scientific">Aphis glycines</name>
    <name type="common">Soybean aphid</name>
    <dbReference type="NCBI Taxonomy" id="307491"/>
    <lineage>
        <taxon>Eukaryota</taxon>
        <taxon>Metazoa</taxon>
        <taxon>Ecdysozoa</taxon>
        <taxon>Arthropoda</taxon>
        <taxon>Hexapoda</taxon>
        <taxon>Insecta</taxon>
        <taxon>Pterygota</taxon>
        <taxon>Neoptera</taxon>
        <taxon>Paraneoptera</taxon>
        <taxon>Hemiptera</taxon>
        <taxon>Sternorrhyncha</taxon>
        <taxon>Aphidomorpha</taxon>
        <taxon>Aphidoidea</taxon>
        <taxon>Aphididae</taxon>
        <taxon>Aphidini</taxon>
        <taxon>Aphis</taxon>
        <taxon>Aphis</taxon>
    </lineage>
</organism>
<dbReference type="OrthoDB" id="10534369at2759"/>
<dbReference type="Proteomes" id="UP000475862">
    <property type="component" value="Unassembled WGS sequence"/>
</dbReference>